<feature type="compositionally biased region" description="Basic and acidic residues" evidence="4">
    <location>
        <begin position="511"/>
        <end position="524"/>
    </location>
</feature>
<feature type="compositionally biased region" description="Low complexity" evidence="4">
    <location>
        <begin position="650"/>
        <end position="661"/>
    </location>
</feature>
<dbReference type="Gene3D" id="3.10.129.10">
    <property type="entry name" value="Hotdog Thioesterase"/>
    <property type="match status" value="1"/>
</dbReference>
<feature type="compositionally biased region" description="Basic and acidic residues" evidence="4">
    <location>
        <begin position="1246"/>
        <end position="1255"/>
    </location>
</feature>
<dbReference type="InterPro" id="IPR029069">
    <property type="entry name" value="HotDog_dom_sf"/>
</dbReference>
<proteinExistence type="predicted"/>
<accession>A0A3M7H2P2</accession>
<evidence type="ECO:0000313" key="7">
    <source>
        <dbReference type="Proteomes" id="UP000280598"/>
    </source>
</evidence>
<feature type="region of interest" description="Disordered" evidence="4">
    <location>
        <begin position="213"/>
        <end position="674"/>
    </location>
</feature>
<feature type="compositionally biased region" description="Polar residues" evidence="4">
    <location>
        <begin position="112"/>
        <end position="130"/>
    </location>
</feature>
<feature type="compositionally biased region" description="Polar residues" evidence="4">
    <location>
        <begin position="1284"/>
        <end position="1299"/>
    </location>
</feature>
<feature type="compositionally biased region" description="Polar residues" evidence="4">
    <location>
        <begin position="1195"/>
        <end position="1227"/>
    </location>
</feature>
<dbReference type="CDD" id="cd08368">
    <property type="entry name" value="LIM"/>
    <property type="match status" value="1"/>
</dbReference>
<dbReference type="Pfam" id="PF00412">
    <property type="entry name" value="LIM"/>
    <property type="match status" value="3"/>
</dbReference>
<keyword evidence="1 3" id="KW-0479">Metal-binding</keyword>
<feature type="compositionally biased region" description="Polar residues" evidence="4">
    <location>
        <begin position="1093"/>
        <end position="1103"/>
    </location>
</feature>
<dbReference type="VEuPathDB" id="FungiDB:BTJ68_08943"/>
<name>A0A3M7H2P2_HORWE</name>
<keyword evidence="3" id="KW-0440">LIM domain</keyword>
<dbReference type="Proteomes" id="UP000280598">
    <property type="component" value="Unassembled WGS sequence"/>
</dbReference>
<dbReference type="VEuPathDB" id="FungiDB:BTJ68_08944"/>
<feature type="compositionally biased region" description="Polar residues" evidence="4">
    <location>
        <begin position="152"/>
        <end position="162"/>
    </location>
</feature>
<keyword evidence="2 3" id="KW-0862">Zinc</keyword>
<dbReference type="Gene3D" id="2.10.110.10">
    <property type="entry name" value="Cysteine Rich Protein"/>
    <property type="match status" value="3"/>
</dbReference>
<feature type="compositionally biased region" description="Polar residues" evidence="4">
    <location>
        <begin position="1344"/>
        <end position="1355"/>
    </location>
</feature>
<dbReference type="InterPro" id="IPR006683">
    <property type="entry name" value="Thioestr_dom"/>
</dbReference>
<dbReference type="GO" id="GO:0030695">
    <property type="term" value="F:GTPase regulator activity"/>
    <property type="evidence" value="ECO:0007669"/>
    <property type="project" value="UniProtKB-ARBA"/>
</dbReference>
<feature type="compositionally biased region" description="Pro residues" evidence="4">
    <location>
        <begin position="555"/>
        <end position="565"/>
    </location>
</feature>
<dbReference type="PROSITE" id="PS50023">
    <property type="entry name" value="LIM_DOMAIN_2"/>
    <property type="match status" value="2"/>
</dbReference>
<dbReference type="InterPro" id="IPR052061">
    <property type="entry name" value="PTE-AB_protein"/>
</dbReference>
<feature type="region of interest" description="Disordered" evidence="4">
    <location>
        <begin position="1563"/>
        <end position="1588"/>
    </location>
</feature>
<evidence type="ECO:0000313" key="6">
    <source>
        <dbReference type="EMBL" id="RMZ07559.1"/>
    </source>
</evidence>
<dbReference type="Pfam" id="PF03061">
    <property type="entry name" value="4HBT"/>
    <property type="match status" value="1"/>
</dbReference>
<feature type="domain" description="LIM zinc-binding" evidence="5">
    <location>
        <begin position="681"/>
        <end position="784"/>
    </location>
</feature>
<evidence type="ECO:0000256" key="3">
    <source>
        <dbReference type="PROSITE-ProRule" id="PRU00125"/>
    </source>
</evidence>
<feature type="region of interest" description="Disordered" evidence="4">
    <location>
        <begin position="1"/>
        <end position="179"/>
    </location>
</feature>
<feature type="compositionally biased region" description="Basic and acidic residues" evidence="4">
    <location>
        <begin position="343"/>
        <end position="366"/>
    </location>
</feature>
<dbReference type="CDD" id="cd03443">
    <property type="entry name" value="PaaI_thioesterase"/>
    <property type="match status" value="1"/>
</dbReference>
<feature type="domain" description="LIM zinc-binding" evidence="5">
    <location>
        <begin position="810"/>
        <end position="888"/>
    </location>
</feature>
<feature type="compositionally biased region" description="Basic and acidic residues" evidence="4">
    <location>
        <begin position="164"/>
        <end position="179"/>
    </location>
</feature>
<feature type="compositionally biased region" description="Basic and acidic residues" evidence="4">
    <location>
        <begin position="237"/>
        <end position="248"/>
    </location>
</feature>
<evidence type="ECO:0000256" key="1">
    <source>
        <dbReference type="ARBA" id="ARBA00022723"/>
    </source>
</evidence>
<feature type="region of interest" description="Disordered" evidence="4">
    <location>
        <begin position="1018"/>
        <end position="1161"/>
    </location>
</feature>
<feature type="compositionally biased region" description="Basic and acidic residues" evidence="4">
    <location>
        <begin position="271"/>
        <end position="293"/>
    </location>
</feature>
<feature type="compositionally biased region" description="Basic and acidic residues" evidence="4">
    <location>
        <begin position="470"/>
        <end position="480"/>
    </location>
</feature>
<organism evidence="6 7">
    <name type="scientific">Hortaea werneckii</name>
    <name type="common">Black yeast</name>
    <name type="synonym">Cladosporium werneckii</name>
    <dbReference type="NCBI Taxonomy" id="91943"/>
    <lineage>
        <taxon>Eukaryota</taxon>
        <taxon>Fungi</taxon>
        <taxon>Dikarya</taxon>
        <taxon>Ascomycota</taxon>
        <taxon>Pezizomycotina</taxon>
        <taxon>Dothideomycetes</taxon>
        <taxon>Dothideomycetidae</taxon>
        <taxon>Mycosphaerellales</taxon>
        <taxon>Teratosphaeriaceae</taxon>
        <taxon>Hortaea</taxon>
    </lineage>
</organism>
<dbReference type="InterPro" id="IPR001781">
    <property type="entry name" value="Znf_LIM"/>
</dbReference>
<dbReference type="PANTHER" id="PTHR47260">
    <property type="entry name" value="UPF0644 PROTEIN PB2B4.06"/>
    <property type="match status" value="1"/>
</dbReference>
<sequence>MYRGKDRPPPSPSYMSEEQMGQHHHYHHSPTPHLYTPARQSRLRQSISITEADLQDDDPAQYLRDLRQRRDNRPSGSRPPPPSKFASLRRSETAPIDEQPKDETNPRPPLPSTNSLPSIPARQPSQSSLETAPRIRSPFAGRPLARPPSALRTESSTPSLATQKEPKETDVPYIENGRRWMEKEEARSLRAALQDMDLEKERKIHAAAQEEAAELVFKHKNPDSPYANPDAPYSNPDRQDGGHKDYRAHLKRGSYQRSHSREPPPVQEGRTSSEHGEHSMDVPTMRKAEDKYPQRKVSPSAGSIFSRKTRTPSGKSYGGLAEAVANDIKKAQRRTSSGSKRIMSGEKKPFMNKNDRIWEDPQDRPESPAALPTVEETTKPRPAPTAVQPPASIRKNPFARVRMQQDRLAHSNSAPVLPVQKHNRVEIQKNPPSQSRNAFYMSNPPLPPTPPTAKEGQGDEVEPKSTPTKDGLEIRSDDIRAATSKQRKDRSVNLPQPTMVSDRPGRPIVSFKDRPTEKVLEEVHTTALEPSTMDGGRGQSPLKEPLASPFCRGPSPAPDTRPPIPKINAPDEPRGRGKNMPPIPILNLPDDDEGPSVTLPEEPTMSPSPNSARGRLSMNPGTPSISANAPDWTPPSINRPSPRPLPNPQAHPARPSPHHAATSPLPRSTPHLTPTVRQSGALCAHCALPITGRILSAAGERFHPTCFICYQCHTNLELVAFYPEPDTQRHDRLSRIHARQAGLPPPLPSETTSPEDLAQLEQADGFDESPRFYCHLDYHELFSPRCKTCRTPIEGHVIVACGSSYHEGHFFCAACGDPFDASTPFVEKDDYAWKPVTEVVVRALGSEWHEGCFVCLECNGDFVDGRYFLRGESEDPVCVSGLNSPAAAQVVFSSEKEEFGPQNTSQSAGRLTERARWPRQSGSHVAFVGLGFLEIQTIVLYYTEFVHSDPLWGRARPGALASACVSKHPRMSVWRGLQSAIFYYVSCAPCAEASYRKKRKRDAIRGRAERVELEREMGARLYRHPSPSSTNPHWATEIANGPTMTRGKRKGHATGQQDDSLKSRDSGGTQSTAGASRSNLASSVDLLPKAESRSGSQLKINPSQREDEELWGSSGSDPPLRSHLDGSSATHAPMRPPAARTKDSSSSVYHCYRNPPVNEKHPAIARKVHSREEVAWMLQPPPSPDVMKGKVQPRKSANGSAGSKSRTTSAGSETLSRPMSNGATEQGSRGRVTSDVSLPLPAVAFHPDHPIDQPHEMSSGSPTTDRIDFASTPVKREKRKPSPLQLQPSEDSDGSTTTVIRKRHLSYDDARIRSPKKTASRPQLSTIMSDSTVPTENDFEFYTPASTPKENSIPETPTIRGQGEDSSESYDPDRRRSALVVKDGTKLLPDEKPPATKHITFNTTIFTASPGGGGALKRHSNLSGRQPVSHPPQDLDGEIDTSRHGSGASASSGPELFDSWYTPDFELGRWVHEHTKREFYPYLSETREPSNDSNGISFFTAAMLPQRHAYRLVFSSPPALRSEIVRRAFSTSPYHSPRLLHTAGGSLCRIPINNQIRLQSTTSATSTPLHPDHTPPHPDSTTPPPPRRLRRFLLTTTLFLLFSTAGFAMSAAPAADTINGLVNPPTDAESLTLYHATTPSEHAINDHILTHPLSVRLRAQEGMTESRPHLKIPESMRPHNLTGGTLLGDDKIVVPPLMFADKDAALPTLTSISYLGPALCGHPGIVHGGLLATMLDEGLARACFPALPNKVGVTASLKIDYRVPCPAESYVVLKAQTTKVEGRKAWVKGWIELLGEGDTEGTKLVEAEALFIEPKNAASMARVYSTQ</sequence>
<comment type="caution">
    <text evidence="6">The sequence shown here is derived from an EMBL/GenBank/DDBJ whole genome shotgun (WGS) entry which is preliminary data.</text>
</comment>
<dbReference type="GO" id="GO:0046872">
    <property type="term" value="F:metal ion binding"/>
    <property type="evidence" value="ECO:0007669"/>
    <property type="project" value="UniProtKB-KW"/>
</dbReference>
<evidence type="ECO:0000256" key="4">
    <source>
        <dbReference type="SAM" id="MobiDB-lite"/>
    </source>
</evidence>
<dbReference type="EMBL" id="QWIS01000098">
    <property type="protein sequence ID" value="RMZ07559.1"/>
    <property type="molecule type" value="Genomic_DNA"/>
</dbReference>
<reference evidence="6 7" key="1">
    <citation type="journal article" date="2018" name="BMC Genomics">
        <title>Genomic evidence for intraspecific hybridization in a clonal and extremely halotolerant yeast.</title>
        <authorList>
            <person name="Gostincar C."/>
            <person name="Stajich J.E."/>
            <person name="Zupancic J."/>
            <person name="Zalar P."/>
            <person name="Gunde-Cimerman N."/>
        </authorList>
    </citation>
    <scope>NUCLEOTIDE SEQUENCE [LARGE SCALE GENOMIC DNA]</scope>
    <source>
        <strain evidence="6 7">EXF-562</strain>
    </source>
</reference>
<dbReference type="SUPFAM" id="SSF54637">
    <property type="entry name" value="Thioesterase/thiol ester dehydrase-isomerase"/>
    <property type="match status" value="1"/>
</dbReference>
<dbReference type="SUPFAM" id="SSF57716">
    <property type="entry name" value="Glucocorticoid receptor-like (DNA-binding domain)"/>
    <property type="match status" value="2"/>
</dbReference>
<feature type="region of interest" description="Disordered" evidence="4">
    <location>
        <begin position="1410"/>
        <end position="1455"/>
    </location>
</feature>
<dbReference type="PROSITE" id="PS00478">
    <property type="entry name" value="LIM_DOMAIN_1"/>
    <property type="match status" value="2"/>
</dbReference>
<dbReference type="PANTHER" id="PTHR47260:SF7">
    <property type="entry name" value="THIOESTERASE FAMILY PROTEIN (AFU_ORTHOLOGUE AFUA_1G10800)"/>
    <property type="match status" value="1"/>
</dbReference>
<evidence type="ECO:0000259" key="5">
    <source>
        <dbReference type="PROSITE" id="PS50023"/>
    </source>
</evidence>
<dbReference type="SMART" id="SM00132">
    <property type="entry name" value="LIM"/>
    <property type="match status" value="3"/>
</dbReference>
<evidence type="ECO:0000256" key="2">
    <source>
        <dbReference type="ARBA" id="ARBA00022833"/>
    </source>
</evidence>
<protein>
    <recommendedName>
        <fullName evidence="5">LIM zinc-binding domain-containing protein</fullName>
    </recommendedName>
</protein>
<feature type="compositionally biased region" description="Pro residues" evidence="4">
    <location>
        <begin position="1577"/>
        <end position="1586"/>
    </location>
</feature>
<feature type="compositionally biased region" description="Polar residues" evidence="4">
    <location>
        <begin position="1066"/>
        <end position="1082"/>
    </location>
</feature>
<feature type="compositionally biased region" description="Basic and acidic residues" evidence="4">
    <location>
        <begin position="64"/>
        <end position="73"/>
    </location>
</feature>
<feature type="region of interest" description="Disordered" evidence="4">
    <location>
        <begin position="1178"/>
        <end position="1377"/>
    </location>
</feature>
<feature type="compositionally biased region" description="Polar residues" evidence="4">
    <location>
        <begin position="1320"/>
        <end position="1335"/>
    </location>
</feature>
<gene>
    <name evidence="6" type="ORF">D0860_05051</name>
</gene>